<dbReference type="RefSeq" id="WP_160549888.1">
    <property type="nucleotide sequence ID" value="NZ_JBHLUU010000010.1"/>
</dbReference>
<evidence type="ECO:0000313" key="1">
    <source>
        <dbReference type="EMBL" id="MFC0474030.1"/>
    </source>
</evidence>
<sequence>MDKQSLLKDIEAHRRKMVSQASHSSLSNEKVIILSKKLDNLLNKYDRLIKNSSNSL</sequence>
<dbReference type="InterPro" id="IPR036638">
    <property type="entry name" value="HLH_DNA-bd_sf"/>
</dbReference>
<dbReference type="Pfam" id="PF09388">
    <property type="entry name" value="SpoOE-like"/>
    <property type="match status" value="1"/>
</dbReference>
<dbReference type="SUPFAM" id="SSF140500">
    <property type="entry name" value="BAS1536-like"/>
    <property type="match status" value="1"/>
</dbReference>
<dbReference type="EMBL" id="JBHLUU010000010">
    <property type="protein sequence ID" value="MFC0474030.1"/>
    <property type="molecule type" value="Genomic_DNA"/>
</dbReference>
<evidence type="ECO:0000313" key="2">
    <source>
        <dbReference type="Proteomes" id="UP001589738"/>
    </source>
</evidence>
<accession>A0ABV6KL43</accession>
<comment type="caution">
    <text evidence="1">The sequence shown here is derived from an EMBL/GenBank/DDBJ whole genome shotgun (WGS) entry which is preliminary data.</text>
</comment>
<proteinExistence type="predicted"/>
<protein>
    <submittedName>
        <fullName evidence="1">Spo0E family sporulation regulatory protein-aspartic acid phosphatase</fullName>
    </submittedName>
</protein>
<dbReference type="Gene3D" id="4.10.280.10">
    <property type="entry name" value="Helix-loop-helix DNA-binding domain"/>
    <property type="match status" value="1"/>
</dbReference>
<dbReference type="InterPro" id="IPR037208">
    <property type="entry name" value="Spo0E-like_sf"/>
</dbReference>
<dbReference type="InterPro" id="IPR018540">
    <property type="entry name" value="Spo0E-like"/>
</dbReference>
<reference evidence="1 2" key="1">
    <citation type="submission" date="2024-09" db="EMBL/GenBank/DDBJ databases">
        <authorList>
            <person name="Sun Q."/>
            <person name="Mori K."/>
        </authorList>
    </citation>
    <scope>NUCLEOTIDE SEQUENCE [LARGE SCALE GENOMIC DNA]</scope>
    <source>
        <strain evidence="1 2">CGMCC 1.9126</strain>
    </source>
</reference>
<dbReference type="Proteomes" id="UP001589738">
    <property type="component" value="Unassembled WGS sequence"/>
</dbReference>
<keyword evidence="2" id="KW-1185">Reference proteome</keyword>
<organism evidence="1 2">
    <name type="scientific">Robertmurraya beringensis</name>
    <dbReference type="NCBI Taxonomy" id="641660"/>
    <lineage>
        <taxon>Bacteria</taxon>
        <taxon>Bacillati</taxon>
        <taxon>Bacillota</taxon>
        <taxon>Bacilli</taxon>
        <taxon>Bacillales</taxon>
        <taxon>Bacillaceae</taxon>
        <taxon>Robertmurraya</taxon>
    </lineage>
</organism>
<name>A0ABV6KL43_9BACI</name>
<gene>
    <name evidence="1" type="ORF">ACFFHF_01745</name>
</gene>